<dbReference type="AlphaFoldDB" id="A0AAV8Y5J7"/>
<proteinExistence type="predicted"/>
<dbReference type="EMBL" id="JANEYF010002456">
    <property type="protein sequence ID" value="KAJ8946239.1"/>
    <property type="molecule type" value="Genomic_DNA"/>
</dbReference>
<comment type="caution">
    <text evidence="2">The sequence shown here is derived from an EMBL/GenBank/DDBJ whole genome shotgun (WGS) entry which is preliminary data.</text>
</comment>
<feature type="domain" description="Double jelly roll-like" evidence="1">
    <location>
        <begin position="75"/>
        <end position="126"/>
    </location>
</feature>
<protein>
    <recommendedName>
        <fullName evidence="1">Double jelly roll-like domain-containing protein</fullName>
    </recommendedName>
</protein>
<organism evidence="2 3">
    <name type="scientific">Rhamnusium bicolor</name>
    <dbReference type="NCBI Taxonomy" id="1586634"/>
    <lineage>
        <taxon>Eukaryota</taxon>
        <taxon>Metazoa</taxon>
        <taxon>Ecdysozoa</taxon>
        <taxon>Arthropoda</taxon>
        <taxon>Hexapoda</taxon>
        <taxon>Insecta</taxon>
        <taxon>Pterygota</taxon>
        <taxon>Neoptera</taxon>
        <taxon>Endopterygota</taxon>
        <taxon>Coleoptera</taxon>
        <taxon>Polyphaga</taxon>
        <taxon>Cucujiformia</taxon>
        <taxon>Chrysomeloidea</taxon>
        <taxon>Cerambycidae</taxon>
        <taxon>Lepturinae</taxon>
        <taxon>Rhagiini</taxon>
        <taxon>Rhamnusium</taxon>
    </lineage>
</organism>
<evidence type="ECO:0000259" key="1">
    <source>
        <dbReference type="Pfam" id="PF21738"/>
    </source>
</evidence>
<dbReference type="Pfam" id="PF21738">
    <property type="entry name" value="DJR-like_dom"/>
    <property type="match status" value="1"/>
</dbReference>
<dbReference type="PANTHER" id="PTHR36159">
    <property type="entry name" value="PROTEIN CBG23766"/>
    <property type="match status" value="1"/>
</dbReference>
<gene>
    <name evidence="2" type="ORF">NQ314_008938</name>
</gene>
<evidence type="ECO:0000313" key="2">
    <source>
        <dbReference type="EMBL" id="KAJ8946239.1"/>
    </source>
</evidence>
<reference evidence="2" key="1">
    <citation type="journal article" date="2023" name="Insect Mol. Biol.">
        <title>Genome sequencing provides insights into the evolution of gene families encoding plant cell wall-degrading enzymes in longhorned beetles.</title>
        <authorList>
            <person name="Shin N.R."/>
            <person name="Okamura Y."/>
            <person name="Kirsch R."/>
            <person name="Pauchet Y."/>
        </authorList>
    </citation>
    <scope>NUCLEOTIDE SEQUENCE</scope>
    <source>
        <strain evidence="2">RBIC_L_NR</strain>
    </source>
</reference>
<name>A0AAV8Y5J7_9CUCU</name>
<evidence type="ECO:0000313" key="3">
    <source>
        <dbReference type="Proteomes" id="UP001162156"/>
    </source>
</evidence>
<dbReference type="InterPro" id="IPR049512">
    <property type="entry name" value="DJR-like_dom"/>
</dbReference>
<keyword evidence="3" id="KW-1185">Reference proteome</keyword>
<dbReference type="PANTHER" id="PTHR36159:SF1">
    <property type="entry name" value="RETROVIRUS-RELATED POL POLYPROTEIN FROM TRANSPOSON 412-LIKE PROTEIN"/>
    <property type="match status" value="1"/>
</dbReference>
<dbReference type="Proteomes" id="UP001162156">
    <property type="component" value="Unassembled WGS sequence"/>
</dbReference>
<sequence>MDLLNVTGQPFSDVTVEDYQFHTYQQYIPGNLNYNDEFRIPIQDLNAYTAPCNSYLYIEGKLTKSDGSKATKLEFVNNGIAFIFRAIRYELNSIVVDSIRNVELVSTIKNYLSYNENESVLFENAG</sequence>
<accession>A0AAV8Y5J7</accession>